<dbReference type="Pfam" id="PF00892">
    <property type="entry name" value="EamA"/>
    <property type="match status" value="2"/>
</dbReference>
<dbReference type="GO" id="GO:0016020">
    <property type="term" value="C:membrane"/>
    <property type="evidence" value="ECO:0007669"/>
    <property type="project" value="UniProtKB-SubCell"/>
</dbReference>
<dbReference type="PANTHER" id="PTHR22911">
    <property type="entry name" value="ACYL-MALONYL CONDENSING ENZYME-RELATED"/>
    <property type="match status" value="1"/>
</dbReference>
<dbReference type="Gene3D" id="1.10.3730.20">
    <property type="match status" value="1"/>
</dbReference>
<feature type="transmembrane region" description="Helical" evidence="6">
    <location>
        <begin position="225"/>
        <end position="244"/>
    </location>
</feature>
<evidence type="ECO:0000313" key="8">
    <source>
        <dbReference type="EMBL" id="KLN61935.1"/>
    </source>
</evidence>
<dbReference type="Proteomes" id="UP000035444">
    <property type="component" value="Unassembled WGS sequence"/>
</dbReference>
<comment type="caution">
    <text evidence="8">The sequence shown here is derived from an EMBL/GenBank/DDBJ whole genome shotgun (WGS) entry which is preliminary data.</text>
</comment>
<feature type="transmembrane region" description="Helical" evidence="6">
    <location>
        <begin position="250"/>
        <end position="268"/>
    </location>
</feature>
<evidence type="ECO:0000256" key="4">
    <source>
        <dbReference type="ARBA" id="ARBA00022989"/>
    </source>
</evidence>
<feature type="transmembrane region" description="Helical" evidence="6">
    <location>
        <begin position="112"/>
        <end position="129"/>
    </location>
</feature>
<dbReference type="AlphaFoldDB" id="A0A0H2MZ32"/>
<dbReference type="InterPro" id="IPR000620">
    <property type="entry name" value="EamA_dom"/>
</dbReference>
<dbReference type="PANTHER" id="PTHR22911:SF6">
    <property type="entry name" value="SOLUTE CARRIER FAMILY 35 MEMBER G1"/>
    <property type="match status" value="1"/>
</dbReference>
<gene>
    <name evidence="8" type="ORF">WH96_05075</name>
</gene>
<evidence type="ECO:0000256" key="2">
    <source>
        <dbReference type="ARBA" id="ARBA00009853"/>
    </source>
</evidence>
<feature type="transmembrane region" description="Helical" evidence="6">
    <location>
        <begin position="61"/>
        <end position="80"/>
    </location>
</feature>
<dbReference type="SUPFAM" id="SSF103481">
    <property type="entry name" value="Multidrug resistance efflux transporter EmrE"/>
    <property type="match status" value="2"/>
</dbReference>
<evidence type="ECO:0000256" key="3">
    <source>
        <dbReference type="ARBA" id="ARBA00022692"/>
    </source>
</evidence>
<organism evidence="8 9">
    <name type="scientific">Kiloniella spongiae</name>
    <dbReference type="NCBI Taxonomy" id="1489064"/>
    <lineage>
        <taxon>Bacteria</taxon>
        <taxon>Pseudomonadati</taxon>
        <taxon>Pseudomonadota</taxon>
        <taxon>Alphaproteobacteria</taxon>
        <taxon>Rhodospirillales</taxon>
        <taxon>Kiloniellaceae</taxon>
        <taxon>Kiloniella</taxon>
    </lineage>
</organism>
<dbReference type="EMBL" id="LAQL01000003">
    <property type="protein sequence ID" value="KLN61935.1"/>
    <property type="molecule type" value="Genomic_DNA"/>
</dbReference>
<feature type="domain" description="EamA" evidence="7">
    <location>
        <begin position="139"/>
        <end position="266"/>
    </location>
</feature>
<keyword evidence="9" id="KW-1185">Reference proteome</keyword>
<comment type="similarity">
    <text evidence="2">Belongs to the drug/metabolite transporter (DMT) superfamily. 10 TMS drug/metabolite exporter (DME) (TC 2.A.7.3) family.</text>
</comment>
<feature type="domain" description="EamA" evidence="7">
    <location>
        <begin position="14"/>
        <end position="128"/>
    </location>
</feature>
<accession>A0A0H2MZ32</accession>
<keyword evidence="3 6" id="KW-0812">Transmembrane</keyword>
<evidence type="ECO:0000256" key="5">
    <source>
        <dbReference type="ARBA" id="ARBA00023136"/>
    </source>
</evidence>
<name>A0A0H2MZ32_9PROT</name>
<comment type="subcellular location">
    <subcellularLocation>
        <location evidence="1">Membrane</location>
        <topology evidence="1">Multi-pass membrane protein</topology>
    </subcellularLocation>
</comment>
<reference evidence="8 9" key="1">
    <citation type="submission" date="2015-03" db="EMBL/GenBank/DDBJ databases">
        <title>Genome Sequence of Kiloniella spongiae MEBiC09566, isolated from a marine sponge.</title>
        <authorList>
            <person name="Shao Z."/>
            <person name="Wang L."/>
            <person name="Li X."/>
        </authorList>
    </citation>
    <scope>NUCLEOTIDE SEQUENCE [LARGE SCALE GENOMIC DNA]</scope>
    <source>
        <strain evidence="8 9">MEBiC09566</strain>
    </source>
</reference>
<evidence type="ECO:0000256" key="1">
    <source>
        <dbReference type="ARBA" id="ARBA00004141"/>
    </source>
</evidence>
<keyword evidence="5 6" id="KW-0472">Membrane</keyword>
<evidence type="ECO:0000313" key="9">
    <source>
        <dbReference type="Proteomes" id="UP000035444"/>
    </source>
</evidence>
<proteinExistence type="inferred from homology"/>
<feature type="transmembrane region" description="Helical" evidence="6">
    <location>
        <begin position="196"/>
        <end position="213"/>
    </location>
</feature>
<keyword evidence="4 6" id="KW-1133">Transmembrane helix</keyword>
<feature type="transmembrane region" description="Helical" evidence="6">
    <location>
        <begin position="167"/>
        <end position="190"/>
    </location>
</feature>
<feature type="transmembrane region" description="Helical" evidence="6">
    <location>
        <begin position="135"/>
        <end position="155"/>
    </location>
</feature>
<protein>
    <recommendedName>
        <fullName evidence="7">EamA domain-containing protein</fullName>
    </recommendedName>
</protein>
<sequence>MALAMIVVPGMDGIAKYLSDNHSTSQIVWARYVFMTALLLPVILFRYRWEVLRPRSPAKQGLRGLLIIASNFLFFWSLAYMPIADALALLFVYPLAITIMSGLILKEKVGPRRYGAVVVGFLGVLLILRPEADNISIPALLAIAAGILHGAYIVLTRSLAQQTPALVTLFYTGIVGTVVMSFVAPFYWSVPTADSWFWMIILGLCSGLGHFLLTKACALAPASILAPLGYVEIISGTLIGYFIFGDFPDLLTWAGIIVICGSGLFIALREAQLKKRDH</sequence>
<feature type="transmembrane region" description="Helical" evidence="6">
    <location>
        <begin position="29"/>
        <end position="49"/>
    </location>
</feature>
<evidence type="ECO:0000259" key="7">
    <source>
        <dbReference type="Pfam" id="PF00892"/>
    </source>
</evidence>
<feature type="transmembrane region" description="Helical" evidence="6">
    <location>
        <begin position="86"/>
        <end position="105"/>
    </location>
</feature>
<evidence type="ECO:0000256" key="6">
    <source>
        <dbReference type="SAM" id="Phobius"/>
    </source>
</evidence>
<dbReference type="InterPro" id="IPR037185">
    <property type="entry name" value="EmrE-like"/>
</dbReference>